<protein>
    <submittedName>
        <fullName evidence="2">Uncharacterized protein</fullName>
    </submittedName>
</protein>
<evidence type="ECO:0000313" key="3">
    <source>
        <dbReference type="Proteomes" id="UP001323405"/>
    </source>
</evidence>
<evidence type="ECO:0000313" key="2">
    <source>
        <dbReference type="EMBL" id="KAK4654672.1"/>
    </source>
</evidence>
<gene>
    <name evidence="2" type="ORF">QC762_408310</name>
</gene>
<sequence>MAASHTKHTKHLSSQTWTNGCSNGVCWDTAVSLMPCGYYQSMYIPACYTSGRVALFRSEDNSSPEFGKTANERFATRQGRETQDKRKLQENVFKCEGVEHVNGVINNKFVVGGVELKVPILATGS</sequence>
<feature type="region of interest" description="Disordered" evidence="1">
    <location>
        <begin position="60"/>
        <end position="86"/>
    </location>
</feature>
<evidence type="ECO:0000256" key="1">
    <source>
        <dbReference type="SAM" id="MobiDB-lite"/>
    </source>
</evidence>
<organism evidence="2 3">
    <name type="scientific">Podospora pseudocomata</name>
    <dbReference type="NCBI Taxonomy" id="2093779"/>
    <lineage>
        <taxon>Eukaryota</taxon>
        <taxon>Fungi</taxon>
        <taxon>Dikarya</taxon>
        <taxon>Ascomycota</taxon>
        <taxon>Pezizomycotina</taxon>
        <taxon>Sordariomycetes</taxon>
        <taxon>Sordariomycetidae</taxon>
        <taxon>Sordariales</taxon>
        <taxon>Podosporaceae</taxon>
        <taxon>Podospora</taxon>
    </lineage>
</organism>
<comment type="caution">
    <text evidence="2">The sequence shown here is derived from an EMBL/GenBank/DDBJ whole genome shotgun (WGS) entry which is preliminary data.</text>
</comment>
<feature type="compositionally biased region" description="Basic and acidic residues" evidence="1">
    <location>
        <begin position="70"/>
        <end position="86"/>
    </location>
</feature>
<proteinExistence type="predicted"/>
<dbReference type="RefSeq" id="XP_062743647.1">
    <property type="nucleotide sequence ID" value="XM_062890285.1"/>
</dbReference>
<reference evidence="2 3" key="1">
    <citation type="journal article" date="2023" name="bioRxiv">
        <title>High-quality genome assemblies of four members of thePodospora anserinaspecies complex.</title>
        <authorList>
            <person name="Ament-Velasquez S.L."/>
            <person name="Vogan A.A."/>
            <person name="Wallerman O."/>
            <person name="Hartmann F."/>
            <person name="Gautier V."/>
            <person name="Silar P."/>
            <person name="Giraud T."/>
            <person name="Johannesson H."/>
        </authorList>
    </citation>
    <scope>NUCLEOTIDE SEQUENCE [LARGE SCALE GENOMIC DNA]</scope>
    <source>
        <strain evidence="2 3">CBS 415.72m</strain>
    </source>
</reference>
<dbReference type="GeneID" id="87910192"/>
<accession>A0ABR0GFZ9</accession>
<dbReference type="Proteomes" id="UP001323405">
    <property type="component" value="Unassembled WGS sequence"/>
</dbReference>
<dbReference type="EMBL" id="JAFFHA010000006">
    <property type="protein sequence ID" value="KAK4654672.1"/>
    <property type="molecule type" value="Genomic_DNA"/>
</dbReference>
<name>A0ABR0GFZ9_9PEZI</name>
<keyword evidence="3" id="KW-1185">Reference proteome</keyword>